<dbReference type="OrthoDB" id="72053at2"/>
<dbReference type="EMBL" id="VDMO01000025">
    <property type="protein sequence ID" value="TNM68068.1"/>
    <property type="molecule type" value="Genomic_DNA"/>
</dbReference>
<sequence>MQSPRVAPLLRQVLAALTLVAAFAFQLRAGGMVDLAQATGAVTLRGAGPVGVRFSHHSAPPVSSPLQSPQAGFPPSPRPGRDPTKEGHHHAAHCPFCVTGAFALEAGVLPLPTAPPRLAARRLASVPAHHPATVRHADARAPPASL</sequence>
<name>A0A5C4XXS0_9DEIO</name>
<gene>
    <name evidence="3" type="ORF">FHR04_17185</name>
    <name evidence="2" type="ORF">HNQ04_003590</name>
</gene>
<evidence type="ECO:0000313" key="5">
    <source>
        <dbReference type="Proteomes" id="UP000629870"/>
    </source>
</evidence>
<keyword evidence="5" id="KW-1185">Reference proteome</keyword>
<reference evidence="2 5" key="2">
    <citation type="submission" date="2020-08" db="EMBL/GenBank/DDBJ databases">
        <title>Genomic Encyclopedia of Type Strains, Phase IV (KMG-IV): sequencing the most valuable type-strain genomes for metagenomic binning, comparative biology and taxonomic classification.</title>
        <authorList>
            <person name="Goeker M."/>
        </authorList>
    </citation>
    <scope>NUCLEOTIDE SEQUENCE [LARGE SCALE GENOMIC DNA]</scope>
    <source>
        <strain evidence="2 5">DSM 12027</strain>
    </source>
</reference>
<comment type="caution">
    <text evidence="3">The sequence shown here is derived from an EMBL/GenBank/DDBJ whole genome shotgun (WGS) entry which is preliminary data.</text>
</comment>
<dbReference type="Proteomes" id="UP000629870">
    <property type="component" value="Unassembled WGS sequence"/>
</dbReference>
<evidence type="ECO:0000313" key="4">
    <source>
        <dbReference type="Proteomes" id="UP000313988"/>
    </source>
</evidence>
<evidence type="ECO:0008006" key="6">
    <source>
        <dbReference type="Google" id="ProtNLM"/>
    </source>
</evidence>
<accession>A0A5C4XXS0</accession>
<organism evidence="3 4">
    <name type="scientific">Deinococcus radiopugnans ATCC 19172</name>
    <dbReference type="NCBI Taxonomy" id="585398"/>
    <lineage>
        <taxon>Bacteria</taxon>
        <taxon>Thermotogati</taxon>
        <taxon>Deinococcota</taxon>
        <taxon>Deinococci</taxon>
        <taxon>Deinococcales</taxon>
        <taxon>Deinococcaceae</taxon>
        <taxon>Deinococcus</taxon>
    </lineage>
</organism>
<protein>
    <recommendedName>
        <fullName evidence="6">DUF2946 domain-containing protein</fullName>
    </recommendedName>
</protein>
<reference evidence="3 4" key="1">
    <citation type="submission" date="2019-06" db="EMBL/GenBank/DDBJ databases">
        <title>Genome sequence of Deinococcus radiopugnans ATCC 19172.</title>
        <authorList>
            <person name="Maclea K.S."/>
            <person name="Maynard C.R."/>
        </authorList>
    </citation>
    <scope>NUCLEOTIDE SEQUENCE [LARGE SCALE GENOMIC DNA]</scope>
    <source>
        <strain evidence="3 4">ATCC 19172</strain>
    </source>
</reference>
<evidence type="ECO:0000313" key="2">
    <source>
        <dbReference type="EMBL" id="MBB6018312.1"/>
    </source>
</evidence>
<dbReference type="EMBL" id="JACHEW010000027">
    <property type="protein sequence ID" value="MBB6018312.1"/>
    <property type="molecule type" value="Genomic_DNA"/>
</dbReference>
<proteinExistence type="predicted"/>
<dbReference type="RefSeq" id="WP_139404468.1">
    <property type="nucleotide sequence ID" value="NZ_JACHEW010000027.1"/>
</dbReference>
<evidence type="ECO:0000313" key="3">
    <source>
        <dbReference type="EMBL" id="TNM68068.1"/>
    </source>
</evidence>
<evidence type="ECO:0000256" key="1">
    <source>
        <dbReference type="SAM" id="MobiDB-lite"/>
    </source>
</evidence>
<dbReference type="AlphaFoldDB" id="A0A5C4XXS0"/>
<feature type="region of interest" description="Disordered" evidence="1">
    <location>
        <begin position="52"/>
        <end position="90"/>
    </location>
</feature>
<dbReference type="Proteomes" id="UP000313988">
    <property type="component" value="Unassembled WGS sequence"/>
</dbReference>